<dbReference type="InterPro" id="IPR023865">
    <property type="entry name" value="Aliphatic_acid_kinase_CS"/>
</dbReference>
<feature type="binding site" evidence="9">
    <location>
        <begin position="216"/>
        <end position="220"/>
    </location>
    <ligand>
        <name>ATP</name>
        <dbReference type="ChEBI" id="CHEBI:30616"/>
    </ligand>
</feature>
<proteinExistence type="inferred from homology"/>
<dbReference type="GO" id="GO:0006085">
    <property type="term" value="P:acetyl-CoA biosynthetic process"/>
    <property type="evidence" value="ECO:0007669"/>
    <property type="project" value="UniProtKB-UniRule"/>
</dbReference>
<comment type="caution">
    <text evidence="9">Lacks conserved residue(s) required for the propagation of feature annotation.</text>
</comment>
<evidence type="ECO:0000256" key="3">
    <source>
        <dbReference type="ARBA" id="ARBA00022679"/>
    </source>
</evidence>
<evidence type="ECO:0000256" key="4">
    <source>
        <dbReference type="ARBA" id="ARBA00022723"/>
    </source>
</evidence>
<dbReference type="InParanoid" id="A0A7X0MU44"/>
<accession>A0A7X0MU44</accession>
<dbReference type="RefSeq" id="WP_166852867.1">
    <property type="nucleotide sequence ID" value="NZ_JAAONY010000001.1"/>
</dbReference>
<comment type="function">
    <text evidence="9">Catalyzes the formation of acetyl phosphate from acetate and ATP. Can also catalyze the reverse reaction.</text>
</comment>
<comment type="caution">
    <text evidence="11">The sequence shown here is derived from an EMBL/GenBank/DDBJ whole genome shotgun (WGS) entry which is preliminary data.</text>
</comment>
<comment type="similarity">
    <text evidence="1 9 10">Belongs to the acetokinase family.</text>
</comment>
<feature type="binding site" evidence="9">
    <location>
        <position position="8"/>
    </location>
    <ligand>
        <name>Mg(2+)</name>
        <dbReference type="ChEBI" id="CHEBI:18420"/>
    </ligand>
</feature>
<evidence type="ECO:0000256" key="7">
    <source>
        <dbReference type="ARBA" id="ARBA00022840"/>
    </source>
</evidence>
<dbReference type="GO" id="GO:0005524">
    <property type="term" value="F:ATP binding"/>
    <property type="evidence" value="ECO:0007669"/>
    <property type="project" value="UniProtKB-KW"/>
</dbReference>
<evidence type="ECO:0000256" key="1">
    <source>
        <dbReference type="ARBA" id="ARBA00008748"/>
    </source>
</evidence>
<feature type="binding site" evidence="9">
    <location>
        <begin position="337"/>
        <end position="341"/>
    </location>
    <ligand>
        <name>ATP</name>
        <dbReference type="ChEBI" id="CHEBI:30616"/>
    </ligand>
</feature>
<keyword evidence="8 9" id="KW-0460">Magnesium</keyword>
<keyword evidence="6 9" id="KW-0418">Kinase</keyword>
<comment type="pathway">
    <text evidence="9">Metabolic intermediate biosynthesis; acetyl-CoA biosynthesis; acetyl-CoA from acetate: step 1/2.</text>
</comment>
<evidence type="ECO:0000313" key="12">
    <source>
        <dbReference type="Proteomes" id="UP000528457"/>
    </source>
</evidence>
<dbReference type="Gene3D" id="3.30.420.40">
    <property type="match status" value="2"/>
</dbReference>
<dbReference type="AlphaFoldDB" id="A0A7X0MU44"/>
<dbReference type="PROSITE" id="PS01075">
    <property type="entry name" value="ACETATE_KINASE_1"/>
    <property type="match status" value="1"/>
</dbReference>
<organism evidence="11 12">
    <name type="scientific">Pseudoteredinibacter isoporae</name>
    <dbReference type="NCBI Taxonomy" id="570281"/>
    <lineage>
        <taxon>Bacteria</taxon>
        <taxon>Pseudomonadati</taxon>
        <taxon>Pseudomonadota</taxon>
        <taxon>Gammaproteobacteria</taxon>
        <taxon>Cellvibrionales</taxon>
        <taxon>Cellvibrionaceae</taxon>
        <taxon>Pseudoteredinibacter</taxon>
    </lineage>
</organism>
<dbReference type="GO" id="GO:0000287">
    <property type="term" value="F:magnesium ion binding"/>
    <property type="evidence" value="ECO:0007669"/>
    <property type="project" value="UniProtKB-UniRule"/>
</dbReference>
<dbReference type="UniPathway" id="UPA00340">
    <property type="reaction ID" value="UER00458"/>
</dbReference>
<dbReference type="PIRSF" id="PIRSF000722">
    <property type="entry name" value="Acetate_prop_kin"/>
    <property type="match status" value="1"/>
</dbReference>
<feature type="active site" description="Proton donor/acceptor" evidence="9">
    <location>
        <position position="160"/>
    </location>
</feature>
<keyword evidence="2 9" id="KW-0963">Cytoplasm</keyword>
<feature type="site" description="Transition state stabilizer" evidence="9">
    <location>
        <position position="249"/>
    </location>
</feature>
<keyword evidence="5 9" id="KW-0547">Nucleotide-binding</keyword>
<evidence type="ECO:0000256" key="5">
    <source>
        <dbReference type="ARBA" id="ARBA00022741"/>
    </source>
</evidence>
<comment type="catalytic activity">
    <reaction evidence="9">
        <text>acetate + ATP = acetyl phosphate + ADP</text>
        <dbReference type="Rhea" id="RHEA:11352"/>
        <dbReference type="ChEBI" id="CHEBI:22191"/>
        <dbReference type="ChEBI" id="CHEBI:30089"/>
        <dbReference type="ChEBI" id="CHEBI:30616"/>
        <dbReference type="ChEBI" id="CHEBI:456216"/>
        <dbReference type="EC" id="2.7.2.1"/>
    </reaction>
</comment>
<comment type="subcellular location">
    <subcellularLocation>
        <location evidence="9">Cytoplasm</location>
    </subcellularLocation>
</comment>
<keyword evidence="7 9" id="KW-0067">ATP-binding</keyword>
<name>A0A7X0MU44_9GAMM</name>
<dbReference type="EC" id="2.7.2.1" evidence="9"/>
<evidence type="ECO:0000256" key="10">
    <source>
        <dbReference type="RuleBase" id="RU003835"/>
    </source>
</evidence>
<reference evidence="11 12" key="1">
    <citation type="submission" date="2020-08" db="EMBL/GenBank/DDBJ databases">
        <title>Genomic Encyclopedia of Type Strains, Phase IV (KMG-IV): sequencing the most valuable type-strain genomes for metagenomic binning, comparative biology and taxonomic classification.</title>
        <authorList>
            <person name="Goeker M."/>
        </authorList>
    </citation>
    <scope>NUCLEOTIDE SEQUENCE [LARGE SCALE GENOMIC DNA]</scope>
    <source>
        <strain evidence="11 12">DSM 22368</strain>
    </source>
</reference>
<feature type="binding site" evidence="9">
    <location>
        <position position="103"/>
    </location>
    <ligand>
        <name>substrate</name>
    </ligand>
</feature>
<keyword evidence="3 9" id="KW-0808">Transferase</keyword>
<dbReference type="FunCoup" id="A0A7X0MU44">
    <property type="interactions" value="556"/>
</dbReference>
<comment type="cofactor">
    <cofactor evidence="9">
        <name>Mg(2+)</name>
        <dbReference type="ChEBI" id="CHEBI:18420"/>
    </cofactor>
    <cofactor evidence="9">
        <name>Mn(2+)</name>
        <dbReference type="ChEBI" id="CHEBI:29035"/>
    </cofactor>
    <text evidence="9">Mg(2+). Can also accept Mn(2+).</text>
</comment>
<dbReference type="GO" id="GO:0008776">
    <property type="term" value="F:acetate kinase activity"/>
    <property type="evidence" value="ECO:0007669"/>
    <property type="project" value="UniProtKB-UniRule"/>
</dbReference>
<dbReference type="PANTHER" id="PTHR21060">
    <property type="entry name" value="ACETATE KINASE"/>
    <property type="match status" value="1"/>
</dbReference>
<dbReference type="Pfam" id="PF00871">
    <property type="entry name" value="Acetate_kinase"/>
    <property type="match status" value="1"/>
</dbReference>
<dbReference type="NCBIfam" id="TIGR00016">
    <property type="entry name" value="ackA"/>
    <property type="match status" value="1"/>
</dbReference>
<keyword evidence="4 9" id="KW-0479">Metal-binding</keyword>
<dbReference type="GO" id="GO:0006083">
    <property type="term" value="P:acetate metabolic process"/>
    <property type="evidence" value="ECO:0007669"/>
    <property type="project" value="TreeGrafter"/>
</dbReference>
<feature type="site" description="Transition state stabilizer" evidence="9">
    <location>
        <position position="191"/>
    </location>
</feature>
<dbReference type="GO" id="GO:0005829">
    <property type="term" value="C:cytosol"/>
    <property type="evidence" value="ECO:0007669"/>
    <property type="project" value="TreeGrafter"/>
</dbReference>
<feature type="binding site" evidence="9">
    <location>
        <position position="388"/>
    </location>
    <ligand>
        <name>Mg(2+)</name>
        <dbReference type="ChEBI" id="CHEBI:18420"/>
    </ligand>
</feature>
<evidence type="ECO:0000313" key="11">
    <source>
        <dbReference type="EMBL" id="MBB6519873.1"/>
    </source>
</evidence>
<gene>
    <name evidence="9" type="primary">ackA</name>
    <name evidence="11" type="ORF">HNR48_000151</name>
</gene>
<evidence type="ECO:0000256" key="2">
    <source>
        <dbReference type="ARBA" id="ARBA00022490"/>
    </source>
</evidence>
<dbReference type="Proteomes" id="UP000528457">
    <property type="component" value="Unassembled WGS sequence"/>
</dbReference>
<dbReference type="PANTHER" id="PTHR21060:SF21">
    <property type="entry name" value="ACETATE KINASE"/>
    <property type="match status" value="1"/>
</dbReference>
<feature type="binding site" evidence="9">
    <location>
        <position position="15"/>
    </location>
    <ligand>
        <name>ATP</name>
        <dbReference type="ChEBI" id="CHEBI:30616"/>
    </ligand>
</feature>
<sequence length="404" mass="44226">MKTILTINAGSSSLKLGLFSMDKQALLLRLDTSDIYGDALLKIKPNGALANKLHKQKISLSDIAGPEVWQAASFDAHRYCLEYALEFIQTQLNDIVISGIGHRVVHGSEHYSSPCLLDEKHLNNLQSFIPLAPLHQPFNLKLIELCQQLCPGTAQVACFDTMFHVGQSQLERYYAIPKRYSEAGVQRYGFHGLSYQYIAGELQGLNASSSKSIVCHLGAGASMCALKDFKSAASSMGFSALEGLPMGSRTGSIDPGVLLYLQREQGLSLDELEDLLYRQSGCLGVSGISSEMKILLEQDNHADAKLAVDMFCYRSALEIARLAAVLEGLDSLVFTGGIGENSAFIREQISTRCQWLGLKIDSERNQEGELNISHADSSIDCYVIPTNEELVIAQESIQLLNAEN</sequence>
<comment type="subunit">
    <text evidence="9">Homodimer.</text>
</comment>
<dbReference type="InterPro" id="IPR043129">
    <property type="entry name" value="ATPase_NBD"/>
</dbReference>
<evidence type="ECO:0000256" key="9">
    <source>
        <dbReference type="HAMAP-Rule" id="MF_00020"/>
    </source>
</evidence>
<dbReference type="InterPro" id="IPR004372">
    <property type="entry name" value="Ac/propionate_kinase"/>
</dbReference>
<evidence type="ECO:0000256" key="8">
    <source>
        <dbReference type="ARBA" id="ARBA00022842"/>
    </source>
</evidence>
<dbReference type="HAMAP" id="MF_00020">
    <property type="entry name" value="Acetate_kinase"/>
    <property type="match status" value="1"/>
</dbReference>
<protein>
    <recommendedName>
        <fullName evidence="9">Acetate kinase</fullName>
        <ecNumber evidence="9">2.7.2.1</ecNumber>
    </recommendedName>
    <alternativeName>
        <fullName evidence="9">Acetokinase</fullName>
    </alternativeName>
</protein>
<dbReference type="EMBL" id="JACHHT010000001">
    <property type="protein sequence ID" value="MBB6519873.1"/>
    <property type="molecule type" value="Genomic_DNA"/>
</dbReference>
<keyword evidence="12" id="KW-1185">Reference proteome</keyword>
<evidence type="ECO:0000256" key="6">
    <source>
        <dbReference type="ARBA" id="ARBA00022777"/>
    </source>
</evidence>
<dbReference type="InterPro" id="IPR000890">
    <property type="entry name" value="Aliphatic_acid_kin_short-chain"/>
</dbReference>
<dbReference type="SUPFAM" id="SSF53067">
    <property type="entry name" value="Actin-like ATPase domain"/>
    <property type="match status" value="2"/>
</dbReference>
<dbReference type="PRINTS" id="PR00471">
    <property type="entry name" value="ACETATEKNASE"/>
</dbReference>